<dbReference type="STRING" id="391595.RLO149_c029560"/>
<keyword evidence="2" id="KW-1185">Reference proteome</keyword>
<dbReference type="Proteomes" id="UP000001353">
    <property type="component" value="Chromosome"/>
</dbReference>
<proteinExistence type="predicted"/>
<dbReference type="EMBL" id="CP002623">
    <property type="protein sequence ID" value="AEI94912.1"/>
    <property type="molecule type" value="Genomic_DNA"/>
</dbReference>
<protein>
    <submittedName>
        <fullName evidence="1">Uncharacterized protein</fullName>
    </submittedName>
</protein>
<evidence type="ECO:0000313" key="1">
    <source>
        <dbReference type="EMBL" id="AEI94912.1"/>
    </source>
</evidence>
<dbReference type="HOGENOM" id="CLU_3172769_0_0_5"/>
<evidence type="ECO:0000313" key="2">
    <source>
        <dbReference type="Proteomes" id="UP000001353"/>
    </source>
</evidence>
<reference evidence="1 2" key="1">
    <citation type="journal article" date="2011" name="BMC Genomics">
        <title>Comparative genome analysis and genome-guided physiological analysis of Roseobacter litoralis.</title>
        <authorList>
            <person name="Kalhoefer D."/>
            <person name="Thole S."/>
            <person name="Voget S."/>
            <person name="Lehmann R."/>
            <person name="Liesegang H."/>
            <person name="Wollher A."/>
            <person name="Daniel R."/>
            <person name="Simon M."/>
            <person name="Brinkhoff T."/>
        </authorList>
    </citation>
    <scope>NUCLEOTIDE SEQUENCE [LARGE SCALE GENOMIC DNA]</scope>
    <source>
        <strain evidence="2">ATCC 49566 / DSM 6996 / JCM 21268 / NBRC 15278 / OCh 149</strain>
    </source>
</reference>
<gene>
    <name evidence="1" type="ordered locus">RLO149_c029560</name>
</gene>
<name>F7ZH70_ROSLO</name>
<dbReference type="KEGG" id="rli:RLO149_c029560"/>
<dbReference type="AlphaFoldDB" id="F7ZH70"/>
<organism evidence="1 2">
    <name type="scientific">Roseobacter litoralis (strain ATCC 49566 / DSM 6996 / JCM 21268 / NBRC 15278 / OCh 149)</name>
    <dbReference type="NCBI Taxonomy" id="391595"/>
    <lineage>
        <taxon>Bacteria</taxon>
        <taxon>Pseudomonadati</taxon>
        <taxon>Pseudomonadota</taxon>
        <taxon>Alphaproteobacteria</taxon>
        <taxon>Rhodobacterales</taxon>
        <taxon>Roseobacteraceae</taxon>
        <taxon>Roseobacter</taxon>
    </lineage>
</organism>
<sequence length="47" mass="5172">MDPPHALVTNVHKGVGRVSGRLLGLMTDQNHHVTLPEIKDFNALRDA</sequence>
<accession>F7ZH70</accession>